<dbReference type="AlphaFoldDB" id="A0A7T3BMR7"/>
<name>A0A7T3BMR7_NEICI</name>
<protein>
    <submittedName>
        <fullName evidence="8">Toprim domain-containing protein</fullName>
    </submittedName>
</protein>
<dbReference type="SUPFAM" id="SSF57783">
    <property type="entry name" value="Zinc beta-ribbon"/>
    <property type="match status" value="1"/>
</dbReference>
<dbReference type="GO" id="GO:0016779">
    <property type="term" value="F:nucleotidyltransferase activity"/>
    <property type="evidence" value="ECO:0007669"/>
    <property type="project" value="UniProtKB-KW"/>
</dbReference>
<dbReference type="GO" id="GO:0008270">
    <property type="term" value="F:zinc ion binding"/>
    <property type="evidence" value="ECO:0007669"/>
    <property type="project" value="InterPro"/>
</dbReference>
<keyword evidence="5" id="KW-0235">DNA replication</keyword>
<dbReference type="InterPro" id="IPR006171">
    <property type="entry name" value="TOPRIM_dom"/>
</dbReference>
<feature type="domain" description="DNA primase/helicase Gp4 N-terminal Bacteriophage T7-like" evidence="7">
    <location>
        <begin position="32"/>
        <end position="70"/>
    </location>
</feature>
<dbReference type="InterPro" id="IPR013237">
    <property type="entry name" value="Phage_T7_Gp4_N"/>
</dbReference>
<dbReference type="GeneID" id="84021395"/>
<evidence type="ECO:0000313" key="8">
    <source>
        <dbReference type="EMBL" id="QPT38580.1"/>
    </source>
</evidence>
<keyword evidence="4" id="KW-0548">Nucleotidyltransferase</keyword>
<dbReference type="InterPro" id="IPR036977">
    <property type="entry name" value="DNA_primase_Znf_CHC2"/>
</dbReference>
<keyword evidence="9" id="KW-1185">Reference proteome</keyword>
<dbReference type="Gene3D" id="3.90.580.10">
    <property type="entry name" value="Zinc finger, CHC2-type domain"/>
    <property type="match status" value="1"/>
</dbReference>
<dbReference type="GO" id="GO:0006269">
    <property type="term" value="P:DNA replication, synthesis of primer"/>
    <property type="evidence" value="ECO:0007669"/>
    <property type="project" value="UniProtKB-KW"/>
</dbReference>
<organism evidence="8 9">
    <name type="scientific">Neisseria cinerea</name>
    <dbReference type="NCBI Taxonomy" id="483"/>
    <lineage>
        <taxon>Bacteria</taxon>
        <taxon>Pseudomonadati</taxon>
        <taxon>Pseudomonadota</taxon>
        <taxon>Betaproteobacteria</taxon>
        <taxon>Neisseriales</taxon>
        <taxon>Neisseriaceae</taxon>
        <taxon>Neisseria</taxon>
    </lineage>
</organism>
<dbReference type="RefSeq" id="WP_111727213.1">
    <property type="nucleotide sequence ID" value="NZ_CAUJPM010000006.1"/>
</dbReference>
<keyword evidence="2" id="KW-0639">Primosome</keyword>
<dbReference type="Pfam" id="PF08273">
    <property type="entry name" value="Zn_Ribbon_Prim"/>
    <property type="match status" value="1"/>
</dbReference>
<evidence type="ECO:0000256" key="5">
    <source>
        <dbReference type="ARBA" id="ARBA00022705"/>
    </source>
</evidence>
<dbReference type="SMART" id="SM00778">
    <property type="entry name" value="Prim_Zn_Ribbon"/>
    <property type="match status" value="1"/>
</dbReference>
<dbReference type="GO" id="GO:0000428">
    <property type="term" value="C:DNA-directed RNA polymerase complex"/>
    <property type="evidence" value="ECO:0007669"/>
    <property type="project" value="UniProtKB-KW"/>
</dbReference>
<reference evidence="8 9" key="1">
    <citation type="submission" date="2020-12" db="EMBL/GenBank/DDBJ databases">
        <title>FDA dAtabase for Regulatory Grade micrObial Sequences (FDA-ARGOS): Supporting development and validation of Infectious Disease Dx tests.</title>
        <authorList>
            <person name="Sproer C."/>
            <person name="Gronow S."/>
            <person name="Severitt S."/>
            <person name="Schroder I."/>
            <person name="Tallon L."/>
            <person name="Sadzewicz L."/>
            <person name="Zhao X."/>
            <person name="Boylan J."/>
            <person name="Ott S."/>
            <person name="Bowen H."/>
            <person name="Vavikolanu K."/>
            <person name="Mehta A."/>
            <person name="Aluvathingal J."/>
            <person name="Nadendla S."/>
            <person name="Lowell S."/>
            <person name="Myers T."/>
            <person name="Yan Y."/>
            <person name="Sichtig H."/>
        </authorList>
    </citation>
    <scope>NUCLEOTIDE SEQUENCE [LARGE SCALE GENOMIC DNA]</scope>
    <source>
        <strain evidence="8 9">FDAARGOS_871</strain>
    </source>
</reference>
<dbReference type="GO" id="GO:0004386">
    <property type="term" value="F:helicase activity"/>
    <property type="evidence" value="ECO:0007669"/>
    <property type="project" value="InterPro"/>
</dbReference>
<evidence type="ECO:0000256" key="1">
    <source>
        <dbReference type="ARBA" id="ARBA00022478"/>
    </source>
</evidence>
<dbReference type="Pfam" id="PF13362">
    <property type="entry name" value="Toprim_3"/>
    <property type="match status" value="1"/>
</dbReference>
<dbReference type="Pfam" id="PF23639">
    <property type="entry name" value="DUF7146"/>
    <property type="match status" value="1"/>
</dbReference>
<dbReference type="InterPro" id="IPR055570">
    <property type="entry name" value="DUF7146"/>
</dbReference>
<dbReference type="GO" id="GO:0003677">
    <property type="term" value="F:DNA binding"/>
    <property type="evidence" value="ECO:0007669"/>
    <property type="project" value="InterPro"/>
</dbReference>
<evidence type="ECO:0000256" key="3">
    <source>
        <dbReference type="ARBA" id="ARBA00022679"/>
    </source>
</evidence>
<sequence>MKPTYQDIKAAARYRWQEIHAAIGIGPKFLRNKHQPCPACGGEDRFRYDDKDGKGTFICTHWENGAGDGFGLVMHFLGCDFQTALKQVSGILGMYGANPLPIPATRPQPQPRPEKDHIGKLAALWDEAGPLTPDCPVVQYWESRGLNAAYLPENIRHHAAMEYWTQGEDGKPLFIGRFHAAIAASTRGGGLCGLHITYIEPAYPKPYGEDGIHAQIWRKARITHPQTGEALPAKKMRSRKQGAMTGGAVYLFPVPENGRLMVSEGIETALAARELFNAYDWGLCAALSANGMKRLELSDGIKELAVIADHDAPRPVGETAALSLAKRAQSGGIAVRYWISGTAGYDALDELNDRKRSGKA</sequence>
<keyword evidence="6" id="KW-0804">Transcription</keyword>
<accession>A0A7T3BMR7</accession>
<proteinExistence type="predicted"/>
<keyword evidence="3" id="KW-0808">Transferase</keyword>
<evidence type="ECO:0000256" key="4">
    <source>
        <dbReference type="ARBA" id="ARBA00022695"/>
    </source>
</evidence>
<gene>
    <name evidence="8" type="ORF">I6G28_03320</name>
</gene>
<evidence type="ECO:0000256" key="6">
    <source>
        <dbReference type="ARBA" id="ARBA00023163"/>
    </source>
</evidence>
<evidence type="ECO:0000256" key="2">
    <source>
        <dbReference type="ARBA" id="ARBA00022515"/>
    </source>
</evidence>
<keyword evidence="1" id="KW-0240">DNA-directed RNA polymerase</keyword>
<dbReference type="GO" id="GO:1990077">
    <property type="term" value="C:primosome complex"/>
    <property type="evidence" value="ECO:0007669"/>
    <property type="project" value="UniProtKB-KW"/>
</dbReference>
<evidence type="ECO:0000313" key="9">
    <source>
        <dbReference type="Proteomes" id="UP000594865"/>
    </source>
</evidence>
<dbReference type="EMBL" id="CP065726">
    <property type="protein sequence ID" value="QPT38580.1"/>
    <property type="molecule type" value="Genomic_DNA"/>
</dbReference>
<dbReference type="Proteomes" id="UP000594865">
    <property type="component" value="Chromosome"/>
</dbReference>
<evidence type="ECO:0000259" key="7">
    <source>
        <dbReference type="SMART" id="SM00778"/>
    </source>
</evidence>